<dbReference type="RefSeq" id="WP_084181224.1">
    <property type="nucleotide sequence ID" value="NZ_FQVU01000004.1"/>
</dbReference>
<dbReference type="GO" id="GO:0006865">
    <property type="term" value="P:amino acid transport"/>
    <property type="evidence" value="ECO:0007669"/>
    <property type="project" value="UniProtKB-KW"/>
</dbReference>
<evidence type="ECO:0000256" key="5">
    <source>
        <dbReference type="ARBA" id="ARBA00022970"/>
    </source>
</evidence>
<evidence type="ECO:0000256" key="7">
    <source>
        <dbReference type="ARBA" id="ARBA00023136"/>
    </source>
</evidence>
<feature type="transmembrane region" description="Helical" evidence="9">
    <location>
        <begin position="558"/>
        <end position="576"/>
    </location>
</feature>
<dbReference type="CDD" id="cd06582">
    <property type="entry name" value="TM_PBP1_LivH_like"/>
    <property type="match status" value="1"/>
</dbReference>
<keyword evidence="3" id="KW-1003">Cell membrane</keyword>
<feature type="transmembrane region" description="Helical" evidence="9">
    <location>
        <begin position="270"/>
        <end position="289"/>
    </location>
</feature>
<keyword evidence="4 9" id="KW-0812">Transmembrane</keyword>
<sequence length="658" mass="68313">MHEYLALIVGGIANGSVVAIAAMGLVLSFKASGIFNFAHGAVGAVAAGIFYQLRVLNGVPWGLALVITLLVAGVGLGLVMERVAFFVSAASTTMKVVATVGVMISLTALFTLRFGGVKKQFPAFLPDSGFRVGGVNVGWDQLVVVVIGLAAAVGMTVFFRRTLLGRSMRAVVDDPVLLAHLGVGPSSVRRWAWIIGTVFASVAGVLIAPSLGLDGTSLTLLVVESFGAAAIGGFANLPLTYVGAVLIQVGVAVTTKWASGTDSLRSLPTVLPFVVLFLVLLLTPKRRLVEVGASLQQRVSMLPSPSWRMGAARLVPLVVLLVVLPELVGDHLLDWMQGVVFVILMMSLSLLVRTSNQISLCQMSFAAVGAVACYHLQDIGFPWPLAVAGAGLVAIPVGCIVAIPAVRLSGVYLALATLAFGIVMETAVYQTFLMFGADVTPLTALRPSFAQSDREYYYVLLVVLAVAFVLVRLLERSRLGQLLRGKADAPQALEALGIRNSVLQTVAFSAAAFFAGLAGAVIGPIFFVVGVGNFPTIPTSIMLVALLVLGARNPRLGTLGASVLGAVGLVVLPQYIGNSTVLSCLNLLFGLAAVEAAVASTRALPPTSRARARLRALLGRPVGPAADTAAPAAAVRSTPDRVLVAAESAAPTRKGVKS</sequence>
<name>A0A1M5PQZ7_9ACTN</name>
<reference evidence="10 11" key="1">
    <citation type="submission" date="2016-11" db="EMBL/GenBank/DDBJ databases">
        <authorList>
            <person name="Jaros S."/>
            <person name="Januszkiewicz K."/>
            <person name="Wedrychowicz H."/>
        </authorList>
    </citation>
    <scope>NUCLEOTIDE SEQUENCE [LARGE SCALE GENOMIC DNA]</scope>
    <source>
        <strain evidence="10 11">DSM 45627</strain>
    </source>
</reference>
<evidence type="ECO:0000313" key="11">
    <source>
        <dbReference type="Proteomes" id="UP000186132"/>
    </source>
</evidence>
<dbReference type="OrthoDB" id="9805514at2"/>
<feature type="transmembrane region" description="Helical" evidence="9">
    <location>
        <begin position="96"/>
        <end position="117"/>
    </location>
</feature>
<dbReference type="GO" id="GO:0005886">
    <property type="term" value="C:plasma membrane"/>
    <property type="evidence" value="ECO:0007669"/>
    <property type="project" value="UniProtKB-SubCell"/>
</dbReference>
<evidence type="ECO:0000256" key="9">
    <source>
        <dbReference type="SAM" id="Phobius"/>
    </source>
</evidence>
<feature type="transmembrane region" description="Helical" evidence="9">
    <location>
        <begin position="335"/>
        <end position="352"/>
    </location>
</feature>
<keyword evidence="2" id="KW-0813">Transport</keyword>
<feature type="transmembrane region" description="Helical" evidence="9">
    <location>
        <begin position="137"/>
        <end position="159"/>
    </location>
</feature>
<dbReference type="EMBL" id="FQVU01000004">
    <property type="protein sequence ID" value="SHH04152.1"/>
    <property type="molecule type" value="Genomic_DNA"/>
</dbReference>
<comment type="similarity">
    <text evidence="8">Belongs to the binding-protein-dependent transport system permease family. LivHM subfamily.</text>
</comment>
<protein>
    <submittedName>
        <fullName evidence="10">Branched-chain amino acid ABC-type transport system, permease component</fullName>
    </submittedName>
</protein>
<feature type="transmembrane region" description="Helical" evidence="9">
    <location>
        <begin position="506"/>
        <end position="528"/>
    </location>
</feature>
<dbReference type="InterPro" id="IPR001851">
    <property type="entry name" value="ABC_transp_permease"/>
</dbReference>
<dbReference type="CDD" id="cd06581">
    <property type="entry name" value="TM_PBP1_LivM_like"/>
    <property type="match status" value="1"/>
</dbReference>
<keyword evidence="7 9" id="KW-0472">Membrane</keyword>
<comment type="subcellular location">
    <subcellularLocation>
        <location evidence="1">Cell membrane</location>
        <topology evidence="1">Multi-pass membrane protein</topology>
    </subcellularLocation>
</comment>
<feature type="transmembrane region" description="Helical" evidence="9">
    <location>
        <begin position="456"/>
        <end position="474"/>
    </location>
</feature>
<feature type="transmembrane region" description="Helical" evidence="9">
    <location>
        <begin position="534"/>
        <end position="551"/>
    </location>
</feature>
<dbReference type="STRING" id="1206085.SAMN05443575_3166"/>
<dbReference type="AlphaFoldDB" id="A0A1M5PQZ7"/>
<dbReference type="PANTHER" id="PTHR11795">
    <property type="entry name" value="BRANCHED-CHAIN AMINO ACID TRANSPORT SYSTEM PERMEASE PROTEIN LIVH"/>
    <property type="match status" value="1"/>
</dbReference>
<evidence type="ECO:0000256" key="4">
    <source>
        <dbReference type="ARBA" id="ARBA00022692"/>
    </source>
</evidence>
<feature type="transmembrane region" description="Helical" evidence="9">
    <location>
        <begin position="383"/>
        <end position="403"/>
    </location>
</feature>
<dbReference type="GO" id="GO:0015658">
    <property type="term" value="F:branched-chain amino acid transmembrane transporter activity"/>
    <property type="evidence" value="ECO:0007669"/>
    <property type="project" value="InterPro"/>
</dbReference>
<feature type="transmembrane region" description="Helical" evidence="9">
    <location>
        <begin position="59"/>
        <end position="84"/>
    </location>
</feature>
<evidence type="ECO:0000256" key="8">
    <source>
        <dbReference type="ARBA" id="ARBA00037998"/>
    </source>
</evidence>
<feature type="transmembrane region" description="Helical" evidence="9">
    <location>
        <begin position="359"/>
        <end position="377"/>
    </location>
</feature>
<organism evidence="10 11">
    <name type="scientific">Jatrophihabitans endophyticus</name>
    <dbReference type="NCBI Taxonomy" id="1206085"/>
    <lineage>
        <taxon>Bacteria</taxon>
        <taxon>Bacillati</taxon>
        <taxon>Actinomycetota</taxon>
        <taxon>Actinomycetes</taxon>
        <taxon>Jatrophihabitantales</taxon>
        <taxon>Jatrophihabitantaceae</taxon>
        <taxon>Jatrophihabitans</taxon>
    </lineage>
</organism>
<proteinExistence type="inferred from homology"/>
<dbReference type="Pfam" id="PF02653">
    <property type="entry name" value="BPD_transp_2"/>
    <property type="match status" value="2"/>
</dbReference>
<dbReference type="InterPro" id="IPR052157">
    <property type="entry name" value="BCAA_transport_permease"/>
</dbReference>
<dbReference type="Proteomes" id="UP000186132">
    <property type="component" value="Unassembled WGS sequence"/>
</dbReference>
<evidence type="ECO:0000313" key="10">
    <source>
        <dbReference type="EMBL" id="SHH04152.1"/>
    </source>
</evidence>
<keyword evidence="6 9" id="KW-1133">Transmembrane helix</keyword>
<evidence type="ECO:0000256" key="1">
    <source>
        <dbReference type="ARBA" id="ARBA00004651"/>
    </source>
</evidence>
<gene>
    <name evidence="10" type="ORF">SAMN05443575_3166</name>
</gene>
<keyword evidence="5" id="KW-0029">Amino-acid transport</keyword>
<feature type="transmembrane region" description="Helical" evidence="9">
    <location>
        <begin position="6"/>
        <end position="27"/>
    </location>
</feature>
<dbReference type="InterPro" id="IPR043428">
    <property type="entry name" value="LivM-like"/>
</dbReference>
<feature type="transmembrane region" description="Helical" evidence="9">
    <location>
        <begin position="410"/>
        <end position="436"/>
    </location>
</feature>
<feature type="transmembrane region" description="Helical" evidence="9">
    <location>
        <begin position="34"/>
        <end position="53"/>
    </location>
</feature>
<accession>A0A1M5PQZ7</accession>
<feature type="transmembrane region" description="Helical" evidence="9">
    <location>
        <begin position="191"/>
        <end position="211"/>
    </location>
</feature>
<evidence type="ECO:0000256" key="2">
    <source>
        <dbReference type="ARBA" id="ARBA00022448"/>
    </source>
</evidence>
<dbReference type="PANTHER" id="PTHR11795:SF450">
    <property type="entry name" value="ABC TRANSPORTER PERMEASE PROTEIN"/>
    <property type="match status" value="1"/>
</dbReference>
<keyword evidence="11" id="KW-1185">Reference proteome</keyword>
<evidence type="ECO:0000256" key="3">
    <source>
        <dbReference type="ARBA" id="ARBA00022475"/>
    </source>
</evidence>
<evidence type="ECO:0000256" key="6">
    <source>
        <dbReference type="ARBA" id="ARBA00022989"/>
    </source>
</evidence>